<evidence type="ECO:0000256" key="5">
    <source>
        <dbReference type="ARBA" id="ARBA00022475"/>
    </source>
</evidence>
<keyword evidence="7" id="KW-1005">Bacterial flagellum biogenesis</keyword>
<keyword evidence="11" id="KW-0282">Flagellum</keyword>
<accession>A0A419V5X2</accession>
<keyword evidence="12" id="KW-1185">Reference proteome</keyword>
<dbReference type="GO" id="GO:0006935">
    <property type="term" value="P:chemotaxis"/>
    <property type="evidence" value="ECO:0007669"/>
    <property type="project" value="UniProtKB-KW"/>
</dbReference>
<sequence>MSKTRDVFEKMLKWHEQEKQVKTKEYQQALTFFEETATKLYELLRKKEEQEGKDTEALRAGVPVLHLQHHGKVMKFIHQDIHTLTVETNKARSKMDTAKEELTVSFQEFKKYEKLLEKKKEEETKLTKQTDAKLMDELSARAFVFNGN</sequence>
<organism evidence="11 12">
    <name type="scientific">Sinobaca qinghaiensis</name>
    <dbReference type="NCBI Taxonomy" id="342944"/>
    <lineage>
        <taxon>Bacteria</taxon>
        <taxon>Bacillati</taxon>
        <taxon>Bacillota</taxon>
        <taxon>Bacilli</taxon>
        <taxon>Bacillales</taxon>
        <taxon>Sporolactobacillaceae</taxon>
        <taxon>Sinobaca</taxon>
    </lineage>
</organism>
<evidence type="ECO:0000313" key="11">
    <source>
        <dbReference type="EMBL" id="RKD75370.1"/>
    </source>
</evidence>
<evidence type="ECO:0000256" key="1">
    <source>
        <dbReference type="ARBA" id="ARBA00004413"/>
    </source>
</evidence>
<dbReference type="NCBIfam" id="TIGR02473">
    <property type="entry name" value="flagell_FliJ"/>
    <property type="match status" value="1"/>
</dbReference>
<dbReference type="Gene3D" id="1.10.287.1700">
    <property type="match status" value="1"/>
</dbReference>
<evidence type="ECO:0000256" key="6">
    <source>
        <dbReference type="ARBA" id="ARBA00022500"/>
    </source>
</evidence>
<evidence type="ECO:0000256" key="8">
    <source>
        <dbReference type="ARBA" id="ARBA00022927"/>
    </source>
</evidence>
<dbReference type="RefSeq" id="WP_120192254.1">
    <property type="nucleotide sequence ID" value="NZ_RAPK01000007.1"/>
</dbReference>
<dbReference type="InterPro" id="IPR012823">
    <property type="entry name" value="Flagell_FliJ"/>
</dbReference>
<dbReference type="GO" id="GO:0015031">
    <property type="term" value="P:protein transport"/>
    <property type="evidence" value="ECO:0007669"/>
    <property type="project" value="UniProtKB-KW"/>
</dbReference>
<comment type="caution">
    <text evidence="11">The sequence shown here is derived from an EMBL/GenBank/DDBJ whole genome shotgun (WGS) entry which is preliminary data.</text>
</comment>
<comment type="similarity">
    <text evidence="2">Belongs to the FliJ family.</text>
</comment>
<dbReference type="GO" id="GO:0005886">
    <property type="term" value="C:plasma membrane"/>
    <property type="evidence" value="ECO:0007669"/>
    <property type="project" value="UniProtKB-SubCell"/>
</dbReference>
<keyword evidence="8" id="KW-0653">Protein transport</keyword>
<keyword evidence="6" id="KW-0145">Chemotaxis</keyword>
<dbReference type="GO" id="GO:0009288">
    <property type="term" value="C:bacterial-type flagellum"/>
    <property type="evidence" value="ECO:0007669"/>
    <property type="project" value="InterPro"/>
</dbReference>
<evidence type="ECO:0000256" key="4">
    <source>
        <dbReference type="ARBA" id="ARBA00022448"/>
    </source>
</evidence>
<comment type="subcellular location">
    <subcellularLocation>
        <location evidence="1">Cell membrane</location>
        <topology evidence="1">Peripheral membrane protein</topology>
        <orientation evidence="1">Cytoplasmic side</orientation>
    </subcellularLocation>
</comment>
<dbReference type="OrthoDB" id="2968361at2"/>
<dbReference type="Proteomes" id="UP000285120">
    <property type="component" value="Unassembled WGS sequence"/>
</dbReference>
<dbReference type="Pfam" id="PF02050">
    <property type="entry name" value="FliJ"/>
    <property type="match status" value="1"/>
</dbReference>
<keyword evidence="11" id="KW-0966">Cell projection</keyword>
<dbReference type="EMBL" id="RAPK01000007">
    <property type="protein sequence ID" value="RKD75370.1"/>
    <property type="molecule type" value="Genomic_DNA"/>
</dbReference>
<evidence type="ECO:0000313" key="12">
    <source>
        <dbReference type="Proteomes" id="UP000285120"/>
    </source>
</evidence>
<keyword evidence="4" id="KW-0813">Transport</keyword>
<name>A0A419V5X2_9BACL</name>
<keyword evidence="9" id="KW-0472">Membrane</keyword>
<reference evidence="11 12" key="1">
    <citation type="submission" date="2018-09" db="EMBL/GenBank/DDBJ databases">
        <title>Genomic Encyclopedia of Archaeal and Bacterial Type Strains, Phase II (KMG-II): from individual species to whole genera.</title>
        <authorList>
            <person name="Goeker M."/>
        </authorList>
    </citation>
    <scope>NUCLEOTIDE SEQUENCE [LARGE SCALE GENOMIC DNA]</scope>
    <source>
        <strain evidence="11 12">DSM 17008</strain>
    </source>
</reference>
<evidence type="ECO:0000256" key="2">
    <source>
        <dbReference type="ARBA" id="ARBA00010004"/>
    </source>
</evidence>
<keyword evidence="11" id="KW-0969">Cilium</keyword>
<proteinExistence type="inferred from homology"/>
<evidence type="ECO:0000256" key="3">
    <source>
        <dbReference type="ARBA" id="ARBA00020392"/>
    </source>
</evidence>
<gene>
    <name evidence="11" type="ORF">ATL39_1069</name>
</gene>
<dbReference type="GO" id="GO:0071973">
    <property type="term" value="P:bacterial-type flagellum-dependent cell motility"/>
    <property type="evidence" value="ECO:0007669"/>
    <property type="project" value="InterPro"/>
</dbReference>
<dbReference type="GO" id="GO:0044781">
    <property type="term" value="P:bacterial-type flagellum organization"/>
    <property type="evidence" value="ECO:0007669"/>
    <property type="project" value="UniProtKB-KW"/>
</dbReference>
<keyword evidence="5" id="KW-1003">Cell membrane</keyword>
<keyword evidence="10" id="KW-1006">Bacterial flagellum protein export</keyword>
<protein>
    <recommendedName>
        <fullName evidence="3">Flagellar FliJ protein</fullName>
    </recommendedName>
</protein>
<evidence type="ECO:0000256" key="10">
    <source>
        <dbReference type="ARBA" id="ARBA00023225"/>
    </source>
</evidence>
<dbReference type="InterPro" id="IPR053716">
    <property type="entry name" value="Flag_assembly_chemotaxis_eff"/>
</dbReference>
<dbReference type="AlphaFoldDB" id="A0A419V5X2"/>
<evidence type="ECO:0000256" key="9">
    <source>
        <dbReference type="ARBA" id="ARBA00023136"/>
    </source>
</evidence>
<evidence type="ECO:0000256" key="7">
    <source>
        <dbReference type="ARBA" id="ARBA00022795"/>
    </source>
</evidence>